<dbReference type="Gene3D" id="3.80.10.10">
    <property type="entry name" value="Ribonuclease Inhibitor"/>
    <property type="match status" value="1"/>
</dbReference>
<protein>
    <recommendedName>
        <fullName evidence="4">F-box domain-containing protein</fullName>
    </recommendedName>
</protein>
<keyword evidence="3" id="KW-1185">Reference proteome</keyword>
<reference evidence="2 3" key="1">
    <citation type="submission" date="2024-09" db="EMBL/GenBank/DDBJ databases">
        <title>Rethinking Asexuality: The Enigmatic Case of Functional Sexual Genes in Lepraria (Stereocaulaceae).</title>
        <authorList>
            <person name="Doellman M."/>
            <person name="Sun Y."/>
            <person name="Barcenas-Pena A."/>
            <person name="Lumbsch H.T."/>
            <person name="Grewe F."/>
        </authorList>
    </citation>
    <scope>NUCLEOTIDE SEQUENCE [LARGE SCALE GENOMIC DNA]</scope>
    <source>
        <strain evidence="2 3">Grewe 0041</strain>
    </source>
</reference>
<dbReference type="EMBL" id="JBHFEH010000042">
    <property type="protein sequence ID" value="KAL2050813.1"/>
    <property type="molecule type" value="Genomic_DNA"/>
</dbReference>
<evidence type="ECO:0000313" key="2">
    <source>
        <dbReference type="EMBL" id="KAL2050813.1"/>
    </source>
</evidence>
<evidence type="ECO:0000313" key="3">
    <source>
        <dbReference type="Proteomes" id="UP001590951"/>
    </source>
</evidence>
<dbReference type="InterPro" id="IPR032675">
    <property type="entry name" value="LRR_dom_sf"/>
</dbReference>
<feature type="region of interest" description="Disordered" evidence="1">
    <location>
        <begin position="150"/>
        <end position="177"/>
    </location>
</feature>
<accession>A0ABR4B4T2</accession>
<gene>
    <name evidence="2" type="ORF">ABVK25_008874</name>
</gene>
<dbReference type="Proteomes" id="UP001590951">
    <property type="component" value="Unassembled WGS sequence"/>
</dbReference>
<evidence type="ECO:0000256" key="1">
    <source>
        <dbReference type="SAM" id="MobiDB-lite"/>
    </source>
</evidence>
<sequence length="501" mass="57156">MSASKNANDQSSILLQLPHELFEIISEHLGHAEISWLRLTCKNLQDRTCHRFRKRFSHRETDLSTNSLQKLVDAASHEDFGSAIQDLTIVSVTFDHVYLKDFIDKDKRHAPNHYYQPAYLQGGRSVTDLTPEQLAQAKWEYNLFTQSAAEQPSGDALERRLDGTGASHNASTTDREEDEKASLALTMLAIAFSQLGRIRTLSLEAAVYKMAAIRLPAYKCTEWPQMWKKGSSVFRVIMTTIAESRIRVERLSVYGGPWGCSVSTFLVDDLVNTLRDQGLKHAFSGLKALTLCVSLSTRMHNNPDAYQAPTEKDYKGLRNFLSLCPDLEELDTHIYQLSTGTHDSERIFTEVSDNIKLPRLIRCTLRGLDLRVDDLMTFLRNCPKIQIFEMRNISLKWNDWRQIFDYCSSIENTIGKVILHRLSDHRLLSFGLEGIVDSFTVEGEELKRGIVYQNAPHGADPERIQANIDYGPPKMVPLRLKFDRIRGKQYIKVVTLFKRSG</sequence>
<organism evidence="2 3">
    <name type="scientific">Lepraria finkii</name>
    <dbReference type="NCBI Taxonomy" id="1340010"/>
    <lineage>
        <taxon>Eukaryota</taxon>
        <taxon>Fungi</taxon>
        <taxon>Dikarya</taxon>
        <taxon>Ascomycota</taxon>
        <taxon>Pezizomycotina</taxon>
        <taxon>Lecanoromycetes</taxon>
        <taxon>OSLEUM clade</taxon>
        <taxon>Lecanoromycetidae</taxon>
        <taxon>Lecanorales</taxon>
        <taxon>Lecanorineae</taxon>
        <taxon>Stereocaulaceae</taxon>
        <taxon>Lepraria</taxon>
    </lineage>
</organism>
<proteinExistence type="predicted"/>
<evidence type="ECO:0008006" key="4">
    <source>
        <dbReference type="Google" id="ProtNLM"/>
    </source>
</evidence>
<comment type="caution">
    <text evidence="2">The sequence shown here is derived from an EMBL/GenBank/DDBJ whole genome shotgun (WGS) entry which is preliminary data.</text>
</comment>
<name>A0ABR4B4T2_9LECA</name>